<comment type="caution">
    <text evidence="2">The sequence shown here is derived from an EMBL/GenBank/DDBJ whole genome shotgun (WGS) entry which is preliminary data.</text>
</comment>
<keyword evidence="3" id="KW-1185">Reference proteome</keyword>
<organism evidence="2 3">
    <name type="scientific">Platanthera guangdongensis</name>
    <dbReference type="NCBI Taxonomy" id="2320717"/>
    <lineage>
        <taxon>Eukaryota</taxon>
        <taxon>Viridiplantae</taxon>
        <taxon>Streptophyta</taxon>
        <taxon>Embryophyta</taxon>
        <taxon>Tracheophyta</taxon>
        <taxon>Spermatophyta</taxon>
        <taxon>Magnoliopsida</taxon>
        <taxon>Liliopsida</taxon>
        <taxon>Asparagales</taxon>
        <taxon>Orchidaceae</taxon>
        <taxon>Orchidoideae</taxon>
        <taxon>Orchideae</taxon>
        <taxon>Orchidinae</taxon>
        <taxon>Platanthera</taxon>
    </lineage>
</organism>
<sequence>MIDRGSGVVHRERLKGKQSSETSLSHRNIRSPIRKVEILLALLKFHGHGDSVLQIPSSVTTCPNELYIMIHLPRILLDFCSQWSQGI</sequence>
<dbReference type="EMBL" id="JBBWWR010000005">
    <property type="protein sequence ID" value="KAK8967436.1"/>
    <property type="molecule type" value="Genomic_DNA"/>
</dbReference>
<feature type="region of interest" description="Disordered" evidence="1">
    <location>
        <begin position="1"/>
        <end position="26"/>
    </location>
</feature>
<dbReference type="Proteomes" id="UP001412067">
    <property type="component" value="Unassembled WGS sequence"/>
</dbReference>
<proteinExistence type="predicted"/>
<evidence type="ECO:0000256" key="1">
    <source>
        <dbReference type="SAM" id="MobiDB-lite"/>
    </source>
</evidence>
<feature type="compositionally biased region" description="Polar residues" evidence="1">
    <location>
        <begin position="17"/>
        <end position="26"/>
    </location>
</feature>
<evidence type="ECO:0000313" key="3">
    <source>
        <dbReference type="Proteomes" id="UP001412067"/>
    </source>
</evidence>
<protein>
    <submittedName>
        <fullName evidence="2">Uncharacterized protein</fullName>
    </submittedName>
</protein>
<evidence type="ECO:0000313" key="2">
    <source>
        <dbReference type="EMBL" id="KAK8967436.1"/>
    </source>
</evidence>
<accession>A0ABR2MTZ8</accession>
<gene>
    <name evidence="2" type="ORF">KSP40_PGU005713</name>
</gene>
<reference evidence="2 3" key="1">
    <citation type="journal article" date="2022" name="Nat. Plants">
        <title>Genomes of leafy and leafless Platanthera orchids illuminate the evolution of mycoheterotrophy.</title>
        <authorList>
            <person name="Li M.H."/>
            <person name="Liu K.W."/>
            <person name="Li Z."/>
            <person name="Lu H.C."/>
            <person name="Ye Q.L."/>
            <person name="Zhang D."/>
            <person name="Wang J.Y."/>
            <person name="Li Y.F."/>
            <person name="Zhong Z.M."/>
            <person name="Liu X."/>
            <person name="Yu X."/>
            <person name="Liu D.K."/>
            <person name="Tu X.D."/>
            <person name="Liu B."/>
            <person name="Hao Y."/>
            <person name="Liao X.Y."/>
            <person name="Jiang Y.T."/>
            <person name="Sun W.H."/>
            <person name="Chen J."/>
            <person name="Chen Y.Q."/>
            <person name="Ai Y."/>
            <person name="Zhai J.W."/>
            <person name="Wu S.S."/>
            <person name="Zhou Z."/>
            <person name="Hsiao Y.Y."/>
            <person name="Wu W.L."/>
            <person name="Chen Y.Y."/>
            <person name="Lin Y.F."/>
            <person name="Hsu J.L."/>
            <person name="Li C.Y."/>
            <person name="Wang Z.W."/>
            <person name="Zhao X."/>
            <person name="Zhong W.Y."/>
            <person name="Ma X.K."/>
            <person name="Ma L."/>
            <person name="Huang J."/>
            <person name="Chen G.Z."/>
            <person name="Huang M.Z."/>
            <person name="Huang L."/>
            <person name="Peng D.H."/>
            <person name="Luo Y.B."/>
            <person name="Zou S.Q."/>
            <person name="Chen S.P."/>
            <person name="Lan S."/>
            <person name="Tsai W.C."/>
            <person name="Van de Peer Y."/>
            <person name="Liu Z.J."/>
        </authorList>
    </citation>
    <scope>NUCLEOTIDE SEQUENCE [LARGE SCALE GENOMIC DNA]</scope>
    <source>
        <strain evidence="2">Lor288</strain>
    </source>
</reference>
<name>A0ABR2MTZ8_9ASPA</name>